<dbReference type="EMBL" id="CP089984">
    <property type="protein sequence ID" value="WXB17279.1"/>
    <property type="molecule type" value="Genomic_DNA"/>
</dbReference>
<gene>
    <name evidence="3" type="ORF">LZC94_08345</name>
</gene>
<feature type="transmembrane region" description="Helical" evidence="1">
    <location>
        <begin position="176"/>
        <end position="198"/>
    </location>
</feature>
<dbReference type="Proteomes" id="UP001370348">
    <property type="component" value="Chromosome"/>
</dbReference>
<feature type="domain" description="Inositolphosphotransferase Aur1/Ipt1" evidence="2">
    <location>
        <begin position="142"/>
        <end position="301"/>
    </location>
</feature>
<reference evidence="3 4" key="1">
    <citation type="submission" date="2021-12" db="EMBL/GenBank/DDBJ databases">
        <title>Discovery of the Pendulisporaceae a myxobacterial family with distinct sporulation behavior and unique specialized metabolism.</title>
        <authorList>
            <person name="Garcia R."/>
            <person name="Popoff A."/>
            <person name="Bader C.D."/>
            <person name="Loehr J."/>
            <person name="Walesch S."/>
            <person name="Walt C."/>
            <person name="Boldt J."/>
            <person name="Bunk B."/>
            <person name="Haeckl F.J.F.P.J."/>
            <person name="Gunesch A.P."/>
            <person name="Birkelbach J."/>
            <person name="Nuebel U."/>
            <person name="Pietschmann T."/>
            <person name="Bach T."/>
            <person name="Mueller R."/>
        </authorList>
    </citation>
    <scope>NUCLEOTIDE SEQUENCE [LARGE SCALE GENOMIC DNA]</scope>
    <source>
        <strain evidence="3 4">MSr11954</strain>
    </source>
</reference>
<evidence type="ECO:0000256" key="1">
    <source>
        <dbReference type="SAM" id="Phobius"/>
    </source>
</evidence>
<keyword evidence="1" id="KW-1133">Transmembrane helix</keyword>
<evidence type="ECO:0000259" key="2">
    <source>
        <dbReference type="Pfam" id="PF14378"/>
    </source>
</evidence>
<dbReference type="InterPro" id="IPR026841">
    <property type="entry name" value="Aur1/Ipt1"/>
</dbReference>
<keyword evidence="1" id="KW-0812">Transmembrane</keyword>
<protein>
    <submittedName>
        <fullName evidence="3">Phosphatase PAP2 family protein</fullName>
    </submittedName>
</protein>
<feature type="transmembrane region" description="Helical" evidence="1">
    <location>
        <begin position="60"/>
        <end position="78"/>
    </location>
</feature>
<keyword evidence="1" id="KW-0472">Membrane</keyword>
<sequence>MSPSHADASELSDGTRLTFASRFWWSLAAQDWLVMSYFTVILLALFFGHGPGRVRCIEHVLVDVGLVGLGLALTRGGLLPRGSLASSVVYRFTMFGAVFLTYFQLRDILPAASPYSLDANILAFDLKVFGFEPSLAWDKYVTPATTEWFAFFYFSYFAILIAHVIPFLLAVRNEKLLTQFGLGVCVVFCTAHTLYMVVPGYGPYAHLAGQFKNQLSGGLFWGLVREAVEAGGAQKDIFPSLHTAAPTFLAIFSYRHRKHLPFKYSWPVVGFFAGQIIIATMFLRWHYLIDIFAGITLATFANIVAAKVPRWEAERRKRLGVDPVFTPLQVRLPRWLEGRSAR</sequence>
<keyword evidence="4" id="KW-1185">Reference proteome</keyword>
<feature type="transmembrane region" description="Helical" evidence="1">
    <location>
        <begin position="84"/>
        <end position="105"/>
    </location>
</feature>
<feature type="transmembrane region" description="Helical" evidence="1">
    <location>
        <begin position="266"/>
        <end position="285"/>
    </location>
</feature>
<dbReference type="Pfam" id="PF14378">
    <property type="entry name" value="PAP2_3"/>
    <property type="match status" value="1"/>
</dbReference>
<feature type="transmembrane region" description="Helical" evidence="1">
    <location>
        <begin position="148"/>
        <end position="169"/>
    </location>
</feature>
<name>A0ABZ2M5L0_9BACT</name>
<feature type="transmembrane region" description="Helical" evidence="1">
    <location>
        <begin position="291"/>
        <end position="308"/>
    </location>
</feature>
<proteinExistence type="predicted"/>
<accession>A0ABZ2M5L0</accession>
<dbReference type="RefSeq" id="WP_394826909.1">
    <property type="nucleotide sequence ID" value="NZ_CP089984.1"/>
</dbReference>
<evidence type="ECO:0000313" key="4">
    <source>
        <dbReference type="Proteomes" id="UP001370348"/>
    </source>
</evidence>
<dbReference type="Gene3D" id="1.20.144.10">
    <property type="entry name" value="Phosphatidic acid phosphatase type 2/haloperoxidase"/>
    <property type="match status" value="1"/>
</dbReference>
<evidence type="ECO:0000313" key="3">
    <source>
        <dbReference type="EMBL" id="WXB17279.1"/>
    </source>
</evidence>
<feature type="transmembrane region" description="Helical" evidence="1">
    <location>
        <begin position="23"/>
        <end position="48"/>
    </location>
</feature>
<organism evidence="3 4">
    <name type="scientific">Pendulispora albinea</name>
    <dbReference type="NCBI Taxonomy" id="2741071"/>
    <lineage>
        <taxon>Bacteria</taxon>
        <taxon>Pseudomonadati</taxon>
        <taxon>Myxococcota</taxon>
        <taxon>Myxococcia</taxon>
        <taxon>Myxococcales</taxon>
        <taxon>Sorangiineae</taxon>
        <taxon>Pendulisporaceae</taxon>
        <taxon>Pendulispora</taxon>
    </lineage>
</organism>